<comment type="caution">
    <text evidence="1">The sequence shown here is derived from an EMBL/GenBank/DDBJ whole genome shotgun (WGS) entry which is preliminary data.</text>
</comment>
<dbReference type="Proteomes" id="UP001165121">
    <property type="component" value="Unassembled WGS sequence"/>
</dbReference>
<keyword evidence="2" id="KW-1185">Reference proteome</keyword>
<evidence type="ECO:0000313" key="1">
    <source>
        <dbReference type="EMBL" id="GMF59489.1"/>
    </source>
</evidence>
<accession>A0A9W6YDE3</accession>
<name>A0A9W6YDE3_9STRA</name>
<proteinExistence type="predicted"/>
<protein>
    <submittedName>
        <fullName evidence="1">Unnamed protein product</fullName>
    </submittedName>
</protein>
<dbReference type="AlphaFoldDB" id="A0A9W6YDE3"/>
<dbReference type="EMBL" id="BSXT01005047">
    <property type="protein sequence ID" value="GMF59489.1"/>
    <property type="molecule type" value="Genomic_DNA"/>
</dbReference>
<reference evidence="1" key="1">
    <citation type="submission" date="2023-04" db="EMBL/GenBank/DDBJ databases">
        <title>Phytophthora fragariaefolia NBRC 109709.</title>
        <authorList>
            <person name="Ichikawa N."/>
            <person name="Sato H."/>
            <person name="Tonouchi N."/>
        </authorList>
    </citation>
    <scope>NUCLEOTIDE SEQUENCE</scope>
    <source>
        <strain evidence="1">NBRC 109709</strain>
    </source>
</reference>
<organism evidence="1 2">
    <name type="scientific">Phytophthora fragariaefolia</name>
    <dbReference type="NCBI Taxonomy" id="1490495"/>
    <lineage>
        <taxon>Eukaryota</taxon>
        <taxon>Sar</taxon>
        <taxon>Stramenopiles</taxon>
        <taxon>Oomycota</taxon>
        <taxon>Peronosporomycetes</taxon>
        <taxon>Peronosporales</taxon>
        <taxon>Peronosporaceae</taxon>
        <taxon>Phytophthora</taxon>
    </lineage>
</organism>
<sequence length="116" mass="12520">MPVRGTAPSIHQFGGSLLDDEWYGRIQRGDRRGGDGREYRVCSEVRTLYSAQYAMNPTPHVVANTIQAPGAAPILVPGQVNVQLGDDAAGDEVTALTRLGERGVSKSRCGRLDRPD</sequence>
<evidence type="ECO:0000313" key="2">
    <source>
        <dbReference type="Proteomes" id="UP001165121"/>
    </source>
</evidence>
<gene>
    <name evidence="1" type="ORF">Pfra01_002570500</name>
</gene>